<dbReference type="EMBL" id="OC882040">
    <property type="protein sequence ID" value="CAD7642562.1"/>
    <property type="molecule type" value="Genomic_DNA"/>
</dbReference>
<feature type="coiled-coil region" evidence="1">
    <location>
        <begin position="20"/>
        <end position="68"/>
    </location>
</feature>
<gene>
    <name evidence="2" type="ORF">OSB1V03_LOCUS19205</name>
</gene>
<proteinExistence type="predicted"/>
<keyword evidence="3" id="KW-1185">Reference proteome</keyword>
<keyword evidence="1" id="KW-0175">Coiled coil</keyword>
<evidence type="ECO:0000313" key="3">
    <source>
        <dbReference type="Proteomes" id="UP000759131"/>
    </source>
</evidence>
<dbReference type="EMBL" id="CAJPIZ010027465">
    <property type="protein sequence ID" value="CAG2119256.1"/>
    <property type="molecule type" value="Genomic_DNA"/>
</dbReference>
<organism evidence="2">
    <name type="scientific">Medioppia subpectinata</name>
    <dbReference type="NCBI Taxonomy" id="1979941"/>
    <lineage>
        <taxon>Eukaryota</taxon>
        <taxon>Metazoa</taxon>
        <taxon>Ecdysozoa</taxon>
        <taxon>Arthropoda</taxon>
        <taxon>Chelicerata</taxon>
        <taxon>Arachnida</taxon>
        <taxon>Acari</taxon>
        <taxon>Acariformes</taxon>
        <taxon>Sarcoptiformes</taxon>
        <taxon>Oribatida</taxon>
        <taxon>Brachypylina</taxon>
        <taxon>Oppioidea</taxon>
        <taxon>Oppiidae</taxon>
        <taxon>Medioppia</taxon>
    </lineage>
</organism>
<reference evidence="2" key="1">
    <citation type="submission" date="2020-11" db="EMBL/GenBank/DDBJ databases">
        <authorList>
            <person name="Tran Van P."/>
        </authorList>
    </citation>
    <scope>NUCLEOTIDE SEQUENCE</scope>
</reference>
<dbReference type="AlphaFoldDB" id="A0A7R9LIY2"/>
<sequence>MSVNNERQQNSEHNILTDIQNGIRETINKAMNQMEDIKNKTDKTVFTINTLEDELSQHKSNLQNLETNPVNFTTISPTELDKIPGDNNERQQNSEHNILTDIQNGIRETINKAMDQMEDIKNKTDKTVFTINTLEDELSQHKSNLQNLETKFENVK</sequence>
<protein>
    <submittedName>
        <fullName evidence="2">Uncharacterized protein</fullName>
    </submittedName>
</protein>
<name>A0A7R9LIY2_9ACAR</name>
<dbReference type="Proteomes" id="UP000759131">
    <property type="component" value="Unassembled WGS sequence"/>
</dbReference>
<evidence type="ECO:0000313" key="2">
    <source>
        <dbReference type="EMBL" id="CAD7642562.1"/>
    </source>
</evidence>
<accession>A0A7R9LIY2</accession>
<evidence type="ECO:0000256" key="1">
    <source>
        <dbReference type="SAM" id="Coils"/>
    </source>
</evidence>
<feature type="non-terminal residue" evidence="2">
    <location>
        <position position="156"/>
    </location>
</feature>
<feature type="coiled-coil region" evidence="1">
    <location>
        <begin position="103"/>
        <end position="151"/>
    </location>
</feature>